<dbReference type="PANTHER" id="PTHR10983">
    <property type="entry name" value="1-ACYLGLYCEROL-3-PHOSPHATE ACYLTRANSFERASE-RELATED"/>
    <property type="match status" value="1"/>
</dbReference>
<dbReference type="InterPro" id="IPR032098">
    <property type="entry name" value="Acyltransf_C"/>
</dbReference>
<keyword evidence="8" id="KW-0472">Membrane</keyword>
<evidence type="ECO:0000256" key="4">
    <source>
        <dbReference type="ARBA" id="ARBA00008655"/>
    </source>
</evidence>
<dbReference type="AlphaFoldDB" id="A0AAE1TIR5"/>
<dbReference type="SUPFAM" id="SSF69593">
    <property type="entry name" value="Glycerol-3-phosphate (1)-acyltransferase"/>
    <property type="match status" value="1"/>
</dbReference>
<proteinExistence type="inferred from homology"/>
<protein>
    <recommendedName>
        <fullName evidence="5">1-acylglycerol-3-phosphate O-acyltransferase</fullName>
        <ecNumber evidence="5">2.3.1.51</ecNumber>
    </recommendedName>
</protein>
<feature type="transmembrane region" description="Helical" evidence="8">
    <location>
        <begin position="305"/>
        <end position="331"/>
    </location>
</feature>
<dbReference type="EMBL" id="JAWXYG010000001">
    <property type="protein sequence ID" value="KAK4286566.1"/>
    <property type="molecule type" value="Genomic_DNA"/>
</dbReference>
<dbReference type="GO" id="GO:0003841">
    <property type="term" value="F:1-acylglycerol-3-phosphate O-acyltransferase activity"/>
    <property type="evidence" value="ECO:0007669"/>
    <property type="project" value="UniProtKB-EC"/>
</dbReference>
<reference evidence="10" key="1">
    <citation type="submission" date="2023-10" db="EMBL/GenBank/DDBJ databases">
        <title>Chromosome-level genome of the transformable northern wattle, Acacia crassicarpa.</title>
        <authorList>
            <person name="Massaro I."/>
            <person name="Sinha N.R."/>
            <person name="Poethig S."/>
            <person name="Leichty A.R."/>
        </authorList>
    </citation>
    <scope>NUCLEOTIDE SEQUENCE</scope>
    <source>
        <strain evidence="10">Acra3RX</strain>
        <tissue evidence="10">Leaf</tissue>
    </source>
</reference>
<dbReference type="SMART" id="SM00563">
    <property type="entry name" value="PlsC"/>
    <property type="match status" value="1"/>
</dbReference>
<keyword evidence="7" id="KW-0012">Acyltransferase</keyword>
<dbReference type="PANTHER" id="PTHR10983:SF55">
    <property type="entry name" value="1-ACYL-SN-GLYCEROL-3-PHOSPHATE ACYLTRANSFERASE 3"/>
    <property type="match status" value="1"/>
</dbReference>
<feature type="transmembrane region" description="Helical" evidence="8">
    <location>
        <begin position="337"/>
        <end position="356"/>
    </location>
</feature>
<accession>A0AAE1TIR5</accession>
<evidence type="ECO:0000256" key="8">
    <source>
        <dbReference type="SAM" id="Phobius"/>
    </source>
</evidence>
<organism evidence="10 11">
    <name type="scientific">Acacia crassicarpa</name>
    <name type="common">northern wattle</name>
    <dbReference type="NCBI Taxonomy" id="499986"/>
    <lineage>
        <taxon>Eukaryota</taxon>
        <taxon>Viridiplantae</taxon>
        <taxon>Streptophyta</taxon>
        <taxon>Embryophyta</taxon>
        <taxon>Tracheophyta</taxon>
        <taxon>Spermatophyta</taxon>
        <taxon>Magnoliopsida</taxon>
        <taxon>eudicotyledons</taxon>
        <taxon>Gunneridae</taxon>
        <taxon>Pentapetalae</taxon>
        <taxon>rosids</taxon>
        <taxon>fabids</taxon>
        <taxon>Fabales</taxon>
        <taxon>Fabaceae</taxon>
        <taxon>Caesalpinioideae</taxon>
        <taxon>mimosoid clade</taxon>
        <taxon>Acacieae</taxon>
        <taxon>Acacia</taxon>
    </lineage>
</organism>
<sequence>MAIPAALVVVPVGILFILSGFLVNLTQAILFVLVRPFAKNLYRTINKLLLESLWLEVVWLFDWWAGIKVELHTDSETYNQFIGKENALLICNHRSDIDWLVGWVLAQRTGCLGSTVAVMKKELKYLPVIGWSMWFGDYIFLERRWDKDEATLNSSFGRLEEVSVPFWLALFVEGTRFTKPKLVSAQEYAASKGLPIPRNVLVPRTKGFVSAVTQTRKFVGAVYDFTFAVPKSQHSPTLWSMFQGISSTVKVELKRHPMEELPETADGIAQWCRDQFVSKDAALERYGTTGVFSEQEMHDTGRPKISLVVVICWCCVVGLGMAMVGFSWWRLLSSRQGLLSGALLLTLVTLVMHFLISSSSQPPTDPIRETLLPP</sequence>
<comment type="caution">
    <text evidence="10">The sequence shown here is derived from an EMBL/GenBank/DDBJ whole genome shotgun (WGS) entry which is preliminary data.</text>
</comment>
<evidence type="ECO:0000256" key="2">
    <source>
        <dbReference type="ARBA" id="ARBA00004728"/>
    </source>
</evidence>
<comment type="pathway">
    <text evidence="3">Lipid metabolism.</text>
</comment>
<evidence type="ECO:0000256" key="3">
    <source>
        <dbReference type="ARBA" id="ARBA00005189"/>
    </source>
</evidence>
<feature type="transmembrane region" description="Helical" evidence="8">
    <location>
        <begin position="6"/>
        <end position="34"/>
    </location>
</feature>
<evidence type="ECO:0000256" key="5">
    <source>
        <dbReference type="ARBA" id="ARBA00013211"/>
    </source>
</evidence>
<dbReference type="Pfam" id="PF16076">
    <property type="entry name" value="Acyltransf_C"/>
    <property type="match status" value="1"/>
</dbReference>
<dbReference type="CDD" id="cd07990">
    <property type="entry name" value="LPLAT_LCLAT1-like"/>
    <property type="match status" value="1"/>
</dbReference>
<keyword evidence="11" id="KW-1185">Reference proteome</keyword>
<comment type="similarity">
    <text evidence="4">Belongs to the 1-acyl-sn-glycerol-3-phosphate acyltransferase family.</text>
</comment>
<dbReference type="GO" id="GO:0012505">
    <property type="term" value="C:endomembrane system"/>
    <property type="evidence" value="ECO:0007669"/>
    <property type="project" value="TreeGrafter"/>
</dbReference>
<dbReference type="EC" id="2.3.1.51" evidence="5"/>
<evidence type="ECO:0000256" key="7">
    <source>
        <dbReference type="ARBA" id="ARBA00023315"/>
    </source>
</evidence>
<gene>
    <name evidence="10" type="ORF">QN277_003104</name>
</gene>
<keyword evidence="6" id="KW-0808">Transferase</keyword>
<dbReference type="Pfam" id="PF01553">
    <property type="entry name" value="Acyltransferase"/>
    <property type="match status" value="1"/>
</dbReference>
<evidence type="ECO:0000313" key="10">
    <source>
        <dbReference type="EMBL" id="KAK4286566.1"/>
    </source>
</evidence>
<name>A0AAE1TIR5_9FABA</name>
<feature type="domain" description="Phospholipid/glycerol acyltransferase" evidence="9">
    <location>
        <begin position="87"/>
        <end position="209"/>
    </location>
</feature>
<comment type="catalytic activity">
    <reaction evidence="1">
        <text>a 1-acyl-sn-glycero-3-phosphate + an acyl-CoA = a 1,2-diacyl-sn-glycero-3-phosphate + CoA</text>
        <dbReference type="Rhea" id="RHEA:19709"/>
        <dbReference type="ChEBI" id="CHEBI:57287"/>
        <dbReference type="ChEBI" id="CHEBI:57970"/>
        <dbReference type="ChEBI" id="CHEBI:58342"/>
        <dbReference type="ChEBI" id="CHEBI:58608"/>
        <dbReference type="EC" id="2.3.1.51"/>
    </reaction>
</comment>
<evidence type="ECO:0000256" key="6">
    <source>
        <dbReference type="ARBA" id="ARBA00022679"/>
    </source>
</evidence>
<dbReference type="InterPro" id="IPR002123">
    <property type="entry name" value="Plipid/glycerol_acylTrfase"/>
</dbReference>
<keyword evidence="8" id="KW-1133">Transmembrane helix</keyword>
<evidence type="ECO:0000259" key="9">
    <source>
        <dbReference type="SMART" id="SM00563"/>
    </source>
</evidence>
<evidence type="ECO:0000313" key="11">
    <source>
        <dbReference type="Proteomes" id="UP001293593"/>
    </source>
</evidence>
<comment type="pathway">
    <text evidence="2">Phospholipid metabolism; CDP-diacylglycerol biosynthesis; CDP-diacylglycerol from sn-glycerol 3-phosphate: step 2/3.</text>
</comment>
<evidence type="ECO:0000256" key="1">
    <source>
        <dbReference type="ARBA" id="ARBA00001141"/>
    </source>
</evidence>
<dbReference type="Proteomes" id="UP001293593">
    <property type="component" value="Unassembled WGS sequence"/>
</dbReference>
<keyword evidence="8" id="KW-0812">Transmembrane</keyword>